<dbReference type="InterPro" id="IPR052050">
    <property type="entry name" value="SecEffector_AnkRepeat"/>
</dbReference>
<proteinExistence type="predicted"/>
<reference evidence="1" key="1">
    <citation type="submission" date="2018-04" db="EMBL/GenBank/DDBJ databases">
        <title>Transcriptome of Schizaphis graminum biotype I.</title>
        <authorList>
            <person name="Scully E.D."/>
            <person name="Geib S.M."/>
            <person name="Palmer N.A."/>
            <person name="Koch K."/>
            <person name="Bradshaw J."/>
            <person name="Heng-Moss T."/>
            <person name="Sarath G."/>
        </authorList>
    </citation>
    <scope>NUCLEOTIDE SEQUENCE</scope>
</reference>
<protein>
    <submittedName>
        <fullName evidence="1">Uncharacterized protein</fullName>
    </submittedName>
</protein>
<dbReference type="EMBL" id="GGMR01013296">
    <property type="protein sequence ID" value="MBY25915.1"/>
    <property type="molecule type" value="Transcribed_RNA"/>
</dbReference>
<name>A0A2S2P924_SCHGA</name>
<accession>A0A2S2P924</accession>
<dbReference type="InterPro" id="IPR036770">
    <property type="entry name" value="Ankyrin_rpt-contain_sf"/>
</dbReference>
<dbReference type="SUPFAM" id="SSF48403">
    <property type="entry name" value="Ankyrin repeat"/>
    <property type="match status" value="1"/>
</dbReference>
<dbReference type="PANTHER" id="PTHR46586:SF3">
    <property type="entry name" value="ANKYRIN REPEAT-CONTAINING PROTEIN"/>
    <property type="match status" value="1"/>
</dbReference>
<dbReference type="PANTHER" id="PTHR46586">
    <property type="entry name" value="ANKYRIN REPEAT-CONTAINING PROTEIN"/>
    <property type="match status" value="1"/>
</dbReference>
<gene>
    <name evidence="1" type="ORF">g.118777</name>
</gene>
<evidence type="ECO:0000313" key="1">
    <source>
        <dbReference type="EMBL" id="MBY25915.1"/>
    </source>
</evidence>
<sequence>MTAEARRYAVPSLIKSAYRACDKLQRHTYRTDYCTLPRVDMQRCCKSLFEILKLNTEAGGFDPEGDRRSMYRKVMRRGGNGGRGFGAVCETAASYGHVDCLRLAHEIGCPWDASTPSVAALGGHLECLMYMHDNSCAWDERTCNKAAGAGNLHCLRYAHENGCPWHELTCADAAAGGHLDCLKYAHENGCPWDEHTCFLAAMLDQLACLVYAHQNGCPWDRDYTDRLFISRRCLEYAFNIGCPNFWWTTNADYNLFN</sequence>
<dbReference type="Gene3D" id="1.25.40.20">
    <property type="entry name" value="Ankyrin repeat-containing domain"/>
    <property type="match status" value="1"/>
</dbReference>
<organism evidence="1">
    <name type="scientific">Schizaphis graminum</name>
    <name type="common">Green bug aphid</name>
    <dbReference type="NCBI Taxonomy" id="13262"/>
    <lineage>
        <taxon>Eukaryota</taxon>
        <taxon>Metazoa</taxon>
        <taxon>Ecdysozoa</taxon>
        <taxon>Arthropoda</taxon>
        <taxon>Hexapoda</taxon>
        <taxon>Insecta</taxon>
        <taxon>Pterygota</taxon>
        <taxon>Neoptera</taxon>
        <taxon>Paraneoptera</taxon>
        <taxon>Hemiptera</taxon>
        <taxon>Sternorrhyncha</taxon>
        <taxon>Aphidomorpha</taxon>
        <taxon>Aphidoidea</taxon>
        <taxon>Aphididae</taxon>
        <taxon>Aphidini</taxon>
        <taxon>Schizaphis</taxon>
    </lineage>
</organism>
<dbReference type="AlphaFoldDB" id="A0A2S2P924"/>